<feature type="transmembrane region" description="Helical" evidence="5">
    <location>
        <begin position="183"/>
        <end position="202"/>
    </location>
</feature>
<comment type="caution">
    <text evidence="7">The sequence shown here is derived from an EMBL/GenBank/DDBJ whole genome shotgun (WGS) entry which is preliminary data.</text>
</comment>
<dbReference type="GO" id="GO:0140359">
    <property type="term" value="F:ABC-type transporter activity"/>
    <property type="evidence" value="ECO:0007669"/>
    <property type="project" value="InterPro"/>
</dbReference>
<dbReference type="SUPFAM" id="SSF90123">
    <property type="entry name" value="ABC transporter transmembrane region"/>
    <property type="match status" value="1"/>
</dbReference>
<name>A0A9K3JME9_HELAN</name>
<evidence type="ECO:0000259" key="6">
    <source>
        <dbReference type="PROSITE" id="PS50929"/>
    </source>
</evidence>
<accession>A0A9K3JME9</accession>
<dbReference type="Proteomes" id="UP000215914">
    <property type="component" value="Unassembled WGS sequence"/>
</dbReference>
<keyword evidence="2 5" id="KW-0812">Transmembrane</keyword>
<keyword evidence="3 5" id="KW-1133">Transmembrane helix</keyword>
<evidence type="ECO:0000256" key="2">
    <source>
        <dbReference type="ARBA" id="ARBA00022692"/>
    </source>
</evidence>
<dbReference type="PANTHER" id="PTHR24222:SF82">
    <property type="entry name" value="ABC TRANSPORTER DOMAIN-CONTAINING PROTEIN"/>
    <property type="match status" value="1"/>
</dbReference>
<evidence type="ECO:0000256" key="5">
    <source>
        <dbReference type="SAM" id="Phobius"/>
    </source>
</evidence>
<dbReference type="InterPro" id="IPR011527">
    <property type="entry name" value="ABC1_TM_dom"/>
</dbReference>
<dbReference type="InterPro" id="IPR036640">
    <property type="entry name" value="ABC1_TM_sf"/>
</dbReference>
<dbReference type="InterPro" id="IPR027417">
    <property type="entry name" value="P-loop_NTPase"/>
</dbReference>
<dbReference type="Gene3D" id="3.40.50.300">
    <property type="entry name" value="P-loop containing nucleotide triphosphate hydrolases"/>
    <property type="match status" value="1"/>
</dbReference>
<evidence type="ECO:0000256" key="1">
    <source>
        <dbReference type="ARBA" id="ARBA00004141"/>
    </source>
</evidence>
<feature type="domain" description="ABC transmembrane type-1" evidence="6">
    <location>
        <begin position="40"/>
        <end position="323"/>
    </location>
</feature>
<dbReference type="Gramene" id="mRNA:HanXRQr2_Chr02g0050631">
    <property type="protein sequence ID" value="mRNA:HanXRQr2_Chr02g0050631"/>
    <property type="gene ID" value="HanXRQr2_Chr02g0050631"/>
</dbReference>
<feature type="transmembrane region" description="Helical" evidence="5">
    <location>
        <begin position="80"/>
        <end position="103"/>
    </location>
</feature>
<dbReference type="EMBL" id="MNCJ02000317">
    <property type="protein sequence ID" value="KAF5817242.1"/>
    <property type="molecule type" value="Genomic_DNA"/>
</dbReference>
<feature type="transmembrane region" description="Helical" evidence="5">
    <location>
        <begin position="264"/>
        <end position="285"/>
    </location>
</feature>
<dbReference type="Pfam" id="PF00664">
    <property type="entry name" value="ABC_membrane"/>
    <property type="match status" value="1"/>
</dbReference>
<protein>
    <submittedName>
        <fullName evidence="7">ABC-type xenobiotic transporter</fullName>
    </submittedName>
</protein>
<dbReference type="GO" id="GO:0016887">
    <property type="term" value="F:ATP hydrolysis activity"/>
    <property type="evidence" value="ECO:0007669"/>
    <property type="project" value="InterPro"/>
</dbReference>
<proteinExistence type="predicted"/>
<evidence type="ECO:0000256" key="3">
    <source>
        <dbReference type="ARBA" id="ARBA00022989"/>
    </source>
</evidence>
<feature type="transmembrane region" description="Helical" evidence="5">
    <location>
        <begin position="35"/>
        <end position="60"/>
    </location>
</feature>
<gene>
    <name evidence="7" type="ORF">HanXRQr2_Chr02g0050631</name>
</gene>
<dbReference type="InterPro" id="IPR003439">
    <property type="entry name" value="ABC_transporter-like_ATP-bd"/>
</dbReference>
<organism evidence="7 8">
    <name type="scientific">Helianthus annuus</name>
    <name type="common">Common sunflower</name>
    <dbReference type="NCBI Taxonomy" id="4232"/>
    <lineage>
        <taxon>Eukaryota</taxon>
        <taxon>Viridiplantae</taxon>
        <taxon>Streptophyta</taxon>
        <taxon>Embryophyta</taxon>
        <taxon>Tracheophyta</taxon>
        <taxon>Spermatophyta</taxon>
        <taxon>Magnoliopsida</taxon>
        <taxon>eudicotyledons</taxon>
        <taxon>Gunneridae</taxon>
        <taxon>Pentapetalae</taxon>
        <taxon>asterids</taxon>
        <taxon>campanulids</taxon>
        <taxon>Asterales</taxon>
        <taxon>Asteraceae</taxon>
        <taxon>Asteroideae</taxon>
        <taxon>Heliantheae alliance</taxon>
        <taxon>Heliantheae</taxon>
        <taxon>Helianthus</taxon>
    </lineage>
</organism>
<dbReference type="GO" id="GO:0042626">
    <property type="term" value="F:ATPase-coupled transmembrane transporter activity"/>
    <property type="evidence" value="ECO:0000318"/>
    <property type="project" value="GO_Central"/>
</dbReference>
<dbReference type="CDD" id="cd18577">
    <property type="entry name" value="ABC_6TM_Pgp_ABCB1_D1_like"/>
    <property type="match status" value="1"/>
</dbReference>
<dbReference type="PANTHER" id="PTHR24222">
    <property type="entry name" value="ABC TRANSPORTER B FAMILY"/>
    <property type="match status" value="1"/>
</dbReference>
<feature type="transmembrane region" description="Helical" evidence="5">
    <location>
        <begin position="297"/>
        <end position="318"/>
    </location>
</feature>
<keyword evidence="4 5" id="KW-0472">Membrane</keyword>
<sequence>METSSPSNEPKNCEKAKAPHGLIRMVFQQADWKDIVLMGLGICGCFVDGLSVSAMMLLLSRLMNGYASVSSLTLQDVDQYALMFVYIAIVLGAGAFLEGFCWGRTAERQYSRMRTKYLKAILRQQVGYFDTTLEASRVTTSISSDTLNIRGVLSEKIPNFITGIWMFIAAEITGMYLCWRLAIVAVPTTFLLILPGAVYGTLLSKNEERLQEAYAVAGGIAEQALSSIKTVHSYVSEDKMVKRFSTALGPTLTLGVKQGQLKGMVFGSVGVIYAIWALLTWYGSVLVIDKGIKGGDILSAGVCVVYGGFGLGSSFMNIKYFAEASISASIINEMIERIPSIDSEDPQGMTISELKGTLEFKDVDFAYPSRPECLVLKRFNLKVKACQTVGLVGQSGSGKSTVINLLERFYDPIEGELLLDDINIKSLNLKWLRGQMGLVSQEPILFATSIKENILFGKEDATSEEIEEAAKRANAHEFIAQLPNGYETLVSTNSNPTSKNPNFSMGLNGLGWAG</sequence>
<dbReference type="AlphaFoldDB" id="A0A9K3JME9"/>
<dbReference type="SUPFAM" id="SSF52540">
    <property type="entry name" value="P-loop containing nucleoside triphosphate hydrolases"/>
    <property type="match status" value="1"/>
</dbReference>
<evidence type="ECO:0000313" key="7">
    <source>
        <dbReference type="EMBL" id="KAF5817242.1"/>
    </source>
</evidence>
<dbReference type="InterPro" id="IPR039421">
    <property type="entry name" value="Type_1_exporter"/>
</dbReference>
<dbReference type="GO" id="GO:0005524">
    <property type="term" value="F:ATP binding"/>
    <property type="evidence" value="ECO:0007669"/>
    <property type="project" value="InterPro"/>
</dbReference>
<reference evidence="7" key="2">
    <citation type="submission" date="2020-06" db="EMBL/GenBank/DDBJ databases">
        <title>Helianthus annuus Genome sequencing and assembly Release 2.</title>
        <authorList>
            <person name="Gouzy J."/>
            <person name="Langlade N."/>
            <person name="Munos S."/>
        </authorList>
    </citation>
    <scope>NUCLEOTIDE SEQUENCE</scope>
    <source>
        <tissue evidence="7">Leaves</tissue>
    </source>
</reference>
<comment type="subcellular location">
    <subcellularLocation>
        <location evidence="1">Membrane</location>
        <topology evidence="1">Multi-pass membrane protein</topology>
    </subcellularLocation>
</comment>
<keyword evidence="8" id="KW-1185">Reference proteome</keyword>
<dbReference type="PROSITE" id="PS50929">
    <property type="entry name" value="ABC_TM1F"/>
    <property type="match status" value="1"/>
</dbReference>
<evidence type="ECO:0000256" key="4">
    <source>
        <dbReference type="ARBA" id="ARBA00023136"/>
    </source>
</evidence>
<dbReference type="Gene3D" id="1.20.1560.10">
    <property type="entry name" value="ABC transporter type 1, transmembrane domain"/>
    <property type="match status" value="1"/>
</dbReference>
<dbReference type="Pfam" id="PF00005">
    <property type="entry name" value="ABC_tran"/>
    <property type="match status" value="1"/>
</dbReference>
<reference evidence="7" key="1">
    <citation type="journal article" date="2017" name="Nature">
        <title>The sunflower genome provides insights into oil metabolism, flowering and Asterid evolution.</title>
        <authorList>
            <person name="Badouin H."/>
            <person name="Gouzy J."/>
            <person name="Grassa C.J."/>
            <person name="Murat F."/>
            <person name="Staton S.E."/>
            <person name="Cottret L."/>
            <person name="Lelandais-Briere C."/>
            <person name="Owens G.L."/>
            <person name="Carrere S."/>
            <person name="Mayjonade B."/>
            <person name="Legrand L."/>
            <person name="Gill N."/>
            <person name="Kane N.C."/>
            <person name="Bowers J.E."/>
            <person name="Hubner S."/>
            <person name="Bellec A."/>
            <person name="Berard A."/>
            <person name="Berges H."/>
            <person name="Blanchet N."/>
            <person name="Boniface M.C."/>
            <person name="Brunel D."/>
            <person name="Catrice O."/>
            <person name="Chaidir N."/>
            <person name="Claudel C."/>
            <person name="Donnadieu C."/>
            <person name="Faraut T."/>
            <person name="Fievet G."/>
            <person name="Helmstetter N."/>
            <person name="King M."/>
            <person name="Knapp S.J."/>
            <person name="Lai Z."/>
            <person name="Le Paslier M.C."/>
            <person name="Lippi Y."/>
            <person name="Lorenzon L."/>
            <person name="Mandel J.R."/>
            <person name="Marage G."/>
            <person name="Marchand G."/>
            <person name="Marquand E."/>
            <person name="Bret-Mestries E."/>
            <person name="Morien E."/>
            <person name="Nambeesan S."/>
            <person name="Nguyen T."/>
            <person name="Pegot-Espagnet P."/>
            <person name="Pouilly N."/>
            <person name="Raftis F."/>
            <person name="Sallet E."/>
            <person name="Schiex T."/>
            <person name="Thomas J."/>
            <person name="Vandecasteele C."/>
            <person name="Vares D."/>
            <person name="Vear F."/>
            <person name="Vautrin S."/>
            <person name="Crespi M."/>
            <person name="Mangin B."/>
            <person name="Burke J.M."/>
            <person name="Salse J."/>
            <person name="Munos S."/>
            <person name="Vincourt P."/>
            <person name="Rieseberg L.H."/>
            <person name="Langlade N.B."/>
        </authorList>
    </citation>
    <scope>NUCLEOTIDE SEQUENCE</scope>
    <source>
        <tissue evidence="7">Leaves</tissue>
    </source>
</reference>
<evidence type="ECO:0000313" key="8">
    <source>
        <dbReference type="Proteomes" id="UP000215914"/>
    </source>
</evidence>
<dbReference type="GO" id="GO:0005886">
    <property type="term" value="C:plasma membrane"/>
    <property type="evidence" value="ECO:0000318"/>
    <property type="project" value="GO_Central"/>
</dbReference>